<keyword evidence="1" id="KW-0597">Phosphoprotein</keyword>
<dbReference type="Gene3D" id="2.40.50.140">
    <property type="entry name" value="Nucleic acid-binding proteins"/>
    <property type="match status" value="1"/>
</dbReference>
<dbReference type="InterPro" id="IPR012340">
    <property type="entry name" value="NA-bd_OB-fold"/>
</dbReference>
<dbReference type="EMBL" id="PGFT01000001">
    <property type="protein sequence ID" value="MDH4904063.1"/>
    <property type="molecule type" value="Genomic_DNA"/>
</dbReference>
<feature type="transmembrane region" description="Helical" evidence="2">
    <location>
        <begin position="191"/>
        <end position="215"/>
    </location>
</feature>
<evidence type="ECO:0000259" key="3">
    <source>
        <dbReference type="PROSITE" id="PS51857"/>
    </source>
</evidence>
<dbReference type="InterPro" id="IPR052069">
    <property type="entry name" value="Ca-reg_mRNA-binding_domain"/>
</dbReference>
<evidence type="ECO:0000313" key="5">
    <source>
        <dbReference type="Proteomes" id="UP001243298"/>
    </source>
</evidence>
<proteinExistence type="predicted"/>
<organism evidence="4 5">
    <name type="scientific">Psychrobacter pocilloporae</name>
    <dbReference type="NCBI Taxonomy" id="1775882"/>
    <lineage>
        <taxon>Bacteria</taxon>
        <taxon>Pseudomonadati</taxon>
        <taxon>Pseudomonadota</taxon>
        <taxon>Gammaproteobacteria</taxon>
        <taxon>Moraxellales</taxon>
        <taxon>Moraxellaceae</taxon>
        <taxon>Psychrobacter</taxon>
    </lineage>
</organism>
<reference evidence="4 5" key="1">
    <citation type="submission" date="2017-11" db="EMBL/GenBank/DDBJ databases">
        <title>Whole genome sequencing of Psychrobacter pocilloporae S6-60T(=JCM 31058T=LMG 29157T).</title>
        <authorList>
            <person name="Das S.K."/>
        </authorList>
    </citation>
    <scope>NUCLEOTIDE SEQUENCE [LARGE SCALE GENOMIC DNA]</scope>
    <source>
        <strain evidence="4 5">S6-60</strain>
    </source>
</reference>
<accession>A0ABT6IQF7</accession>
<dbReference type="SUPFAM" id="SSF50249">
    <property type="entry name" value="Nucleic acid-binding proteins"/>
    <property type="match status" value="1"/>
</dbReference>
<dbReference type="PROSITE" id="PS51857">
    <property type="entry name" value="CSD_2"/>
    <property type="match status" value="1"/>
</dbReference>
<dbReference type="SMART" id="SM00357">
    <property type="entry name" value="CSP"/>
    <property type="match status" value="1"/>
</dbReference>
<dbReference type="CDD" id="cd04458">
    <property type="entry name" value="CSP_CDS"/>
    <property type="match status" value="1"/>
</dbReference>
<feature type="transmembrane region" description="Helical" evidence="2">
    <location>
        <begin position="160"/>
        <end position="179"/>
    </location>
</feature>
<dbReference type="PANTHER" id="PTHR12962:SF1">
    <property type="entry name" value="COLD SHOCK DOMAIN-CONTAINING PROTEIN CG9705"/>
    <property type="match status" value="1"/>
</dbReference>
<keyword evidence="2" id="KW-1133">Transmembrane helix</keyword>
<evidence type="ECO:0000256" key="1">
    <source>
        <dbReference type="ARBA" id="ARBA00022553"/>
    </source>
</evidence>
<evidence type="ECO:0000313" key="4">
    <source>
        <dbReference type="EMBL" id="MDH4904063.1"/>
    </source>
</evidence>
<protein>
    <submittedName>
        <fullName evidence="4">DUF1294 domain-containing protein</fullName>
    </submittedName>
</protein>
<dbReference type="Pfam" id="PF00313">
    <property type="entry name" value="CSD"/>
    <property type="match status" value="1"/>
</dbReference>
<dbReference type="InterPro" id="IPR011129">
    <property type="entry name" value="CSD"/>
</dbReference>
<dbReference type="InterPro" id="IPR002059">
    <property type="entry name" value="CSP_DNA-bd"/>
</dbReference>
<keyword evidence="2" id="KW-0812">Transmembrane</keyword>
<dbReference type="InterPro" id="IPR010718">
    <property type="entry name" value="DUF1294"/>
</dbReference>
<keyword evidence="5" id="KW-1185">Reference proteome</keyword>
<keyword evidence="2" id="KW-0472">Membrane</keyword>
<feature type="domain" description="CSD" evidence="3">
    <location>
        <begin position="4"/>
        <end position="67"/>
    </location>
</feature>
<sequence length="228" mass="25708">MVNKQQGTVKKWQDDKGFGFIETQNGDSVFFHVSEFKARRRPNVGEQVVFSIGQDDQGRLRATEVQELYFVQQKMAQKNQQIRQRNQKRSHQAEFEAGQKKRSFLGLAFYSVLALLAATDKLSWLVVGWYAALGLITYIMYAKDKAAAQSGDWRTPEFTLHVLSALGGWVGALLAQTYLRHKSQKPEFRVTYYLTVVVNMAGLLFLLAGGGLAFLEGLLSTSLVIESF</sequence>
<feature type="transmembrane region" description="Helical" evidence="2">
    <location>
        <begin position="107"/>
        <end position="140"/>
    </location>
</feature>
<gene>
    <name evidence="4" type="ORF">CUR83_03070</name>
</gene>
<dbReference type="Pfam" id="PF06961">
    <property type="entry name" value="DUF1294"/>
    <property type="match status" value="1"/>
</dbReference>
<name>A0ABT6IQF7_9GAMM</name>
<dbReference type="PANTHER" id="PTHR12962">
    <property type="entry name" value="CALCIUM-REGULATED HEAT STABLE PROTEIN CRHSP-24-RELATED"/>
    <property type="match status" value="1"/>
</dbReference>
<dbReference type="Proteomes" id="UP001243298">
    <property type="component" value="Unassembled WGS sequence"/>
</dbReference>
<comment type="caution">
    <text evidence="4">The sequence shown here is derived from an EMBL/GenBank/DDBJ whole genome shotgun (WGS) entry which is preliminary data.</text>
</comment>
<evidence type="ECO:0000256" key="2">
    <source>
        <dbReference type="SAM" id="Phobius"/>
    </source>
</evidence>